<name>A0A9P9DV57_9PLEO</name>
<dbReference type="PANTHER" id="PTHR34883:SF20">
    <property type="entry name" value="PHYTOCYANIN DOMAIN-CONTAINING PROTEIN"/>
    <property type="match status" value="1"/>
</dbReference>
<protein>
    <recommendedName>
        <fullName evidence="5">Extracellular serine-rich protein</fullName>
    </recommendedName>
</protein>
<comment type="caution">
    <text evidence="3">The sequence shown here is derived from an EMBL/GenBank/DDBJ whole genome shotgun (WGS) entry which is preliminary data.</text>
</comment>
<dbReference type="Proteomes" id="UP000700596">
    <property type="component" value="Unassembled WGS sequence"/>
</dbReference>
<keyword evidence="4" id="KW-1185">Reference proteome</keyword>
<accession>A0A9P9DV57</accession>
<dbReference type="EMBL" id="JAGMWT010000007">
    <property type="protein sequence ID" value="KAH7125632.1"/>
    <property type="molecule type" value="Genomic_DNA"/>
</dbReference>
<evidence type="ECO:0000256" key="1">
    <source>
        <dbReference type="SAM" id="MobiDB-lite"/>
    </source>
</evidence>
<feature type="signal peptide" evidence="2">
    <location>
        <begin position="1"/>
        <end position="18"/>
    </location>
</feature>
<gene>
    <name evidence="3" type="ORF">B0J11DRAFT_528915</name>
</gene>
<dbReference type="OrthoDB" id="2331100at2759"/>
<feature type="region of interest" description="Disordered" evidence="1">
    <location>
        <begin position="166"/>
        <end position="215"/>
    </location>
</feature>
<feature type="compositionally biased region" description="Low complexity" evidence="1">
    <location>
        <begin position="187"/>
        <end position="204"/>
    </location>
</feature>
<evidence type="ECO:0008006" key="5">
    <source>
        <dbReference type="Google" id="ProtNLM"/>
    </source>
</evidence>
<dbReference type="SUPFAM" id="SSF49503">
    <property type="entry name" value="Cupredoxins"/>
    <property type="match status" value="1"/>
</dbReference>
<organism evidence="3 4">
    <name type="scientific">Dendryphion nanum</name>
    <dbReference type="NCBI Taxonomy" id="256645"/>
    <lineage>
        <taxon>Eukaryota</taxon>
        <taxon>Fungi</taxon>
        <taxon>Dikarya</taxon>
        <taxon>Ascomycota</taxon>
        <taxon>Pezizomycotina</taxon>
        <taxon>Dothideomycetes</taxon>
        <taxon>Pleosporomycetidae</taxon>
        <taxon>Pleosporales</taxon>
        <taxon>Torulaceae</taxon>
        <taxon>Dendryphion</taxon>
    </lineage>
</organism>
<evidence type="ECO:0000313" key="4">
    <source>
        <dbReference type="Proteomes" id="UP000700596"/>
    </source>
</evidence>
<reference evidence="3" key="1">
    <citation type="journal article" date="2021" name="Nat. Commun.">
        <title>Genetic determinants of endophytism in the Arabidopsis root mycobiome.</title>
        <authorList>
            <person name="Mesny F."/>
            <person name="Miyauchi S."/>
            <person name="Thiergart T."/>
            <person name="Pickel B."/>
            <person name="Atanasova L."/>
            <person name="Karlsson M."/>
            <person name="Huettel B."/>
            <person name="Barry K.W."/>
            <person name="Haridas S."/>
            <person name="Chen C."/>
            <person name="Bauer D."/>
            <person name="Andreopoulos W."/>
            <person name="Pangilinan J."/>
            <person name="LaButti K."/>
            <person name="Riley R."/>
            <person name="Lipzen A."/>
            <person name="Clum A."/>
            <person name="Drula E."/>
            <person name="Henrissat B."/>
            <person name="Kohler A."/>
            <person name="Grigoriev I.V."/>
            <person name="Martin F.M."/>
            <person name="Hacquard S."/>
        </authorList>
    </citation>
    <scope>NUCLEOTIDE SEQUENCE</scope>
    <source>
        <strain evidence="3">MPI-CAGE-CH-0243</strain>
    </source>
</reference>
<dbReference type="InterPro" id="IPR052953">
    <property type="entry name" value="Ser-rich/MCO-related"/>
</dbReference>
<dbReference type="AlphaFoldDB" id="A0A9P9DV57"/>
<sequence length="233" mass="24783">MHLLTYLTLTLFNPSVLSRFHTIQVGRDGQQFTPSTIKPAINDVVIFHMYPNHNAIQEPFSSPCLPGSAGFYSGSYSDSDSGRKKFVVNLTSTDPVWLYCSVARDCQNGMVGGWNVATTGDYTIAKYAGAAEFVAPASAPNSTRGGQYYDDEQIASMFGEDLKSQSHIGTSTHSCTKSESHRSGSHSATATSTETGVTSSESVSINPSSTGAAEGEQVPDALVVGLGFAAWFL</sequence>
<evidence type="ECO:0000256" key="2">
    <source>
        <dbReference type="SAM" id="SignalP"/>
    </source>
</evidence>
<dbReference type="InterPro" id="IPR008972">
    <property type="entry name" value="Cupredoxin"/>
</dbReference>
<dbReference type="PANTHER" id="PTHR34883">
    <property type="entry name" value="SERINE-RICH PROTEIN, PUTATIVE-RELATED-RELATED"/>
    <property type="match status" value="1"/>
</dbReference>
<keyword evidence="2" id="KW-0732">Signal</keyword>
<feature type="chain" id="PRO_5040465068" description="Extracellular serine-rich protein" evidence="2">
    <location>
        <begin position="19"/>
        <end position="233"/>
    </location>
</feature>
<proteinExistence type="predicted"/>
<evidence type="ECO:0000313" key="3">
    <source>
        <dbReference type="EMBL" id="KAH7125632.1"/>
    </source>
</evidence>
<dbReference type="Gene3D" id="2.60.40.420">
    <property type="entry name" value="Cupredoxins - blue copper proteins"/>
    <property type="match status" value="1"/>
</dbReference>
<feature type="compositionally biased region" description="Polar residues" evidence="1">
    <location>
        <begin position="166"/>
        <end position="175"/>
    </location>
</feature>